<dbReference type="AlphaFoldDB" id="A0A8D8TML0"/>
<organism evidence="1">
    <name type="scientific">Cacopsylla melanoneura</name>
    <dbReference type="NCBI Taxonomy" id="428564"/>
    <lineage>
        <taxon>Eukaryota</taxon>
        <taxon>Metazoa</taxon>
        <taxon>Ecdysozoa</taxon>
        <taxon>Arthropoda</taxon>
        <taxon>Hexapoda</taxon>
        <taxon>Insecta</taxon>
        <taxon>Pterygota</taxon>
        <taxon>Neoptera</taxon>
        <taxon>Paraneoptera</taxon>
        <taxon>Hemiptera</taxon>
        <taxon>Sternorrhyncha</taxon>
        <taxon>Psylloidea</taxon>
        <taxon>Psyllidae</taxon>
        <taxon>Psyllinae</taxon>
        <taxon>Cacopsylla</taxon>
    </lineage>
</organism>
<name>A0A8D8TML0_9HEMI</name>
<reference evidence="1" key="1">
    <citation type="submission" date="2021-05" db="EMBL/GenBank/DDBJ databases">
        <authorList>
            <person name="Alioto T."/>
            <person name="Alioto T."/>
            <person name="Gomez Garrido J."/>
        </authorList>
    </citation>
    <scope>NUCLEOTIDE SEQUENCE</scope>
</reference>
<accession>A0A8D8TML0</accession>
<proteinExistence type="predicted"/>
<evidence type="ECO:0000313" key="1">
    <source>
        <dbReference type="EMBL" id="CAG6688822.1"/>
    </source>
</evidence>
<protein>
    <submittedName>
        <fullName evidence="1">Uncharacterized protein</fullName>
    </submittedName>
</protein>
<sequence length="116" mass="12997">MNNIISSRKIFTMLTRQASQLYRISPLKRQKTSHVHRRTGHITAEICMNAAGGYMPTMLVFPRKKSNTGLLDGGIFPPNWFKKKLLGKNLGRGISGLNFGFKKMGKTQDNQLACAD</sequence>
<dbReference type="EMBL" id="HBUF01288981">
    <property type="protein sequence ID" value="CAG6688822.1"/>
    <property type="molecule type" value="Transcribed_RNA"/>
</dbReference>